<evidence type="ECO:0000313" key="3">
    <source>
        <dbReference type="Proteomes" id="UP001519460"/>
    </source>
</evidence>
<dbReference type="EMBL" id="JACVVK020000390">
    <property type="protein sequence ID" value="KAK7475924.1"/>
    <property type="molecule type" value="Genomic_DNA"/>
</dbReference>
<dbReference type="Proteomes" id="UP001519460">
    <property type="component" value="Unassembled WGS sequence"/>
</dbReference>
<sequence length="176" mass="19149">SPRTCPSPGDVPSNYLPPRGGAPVTHTQYGAVGKGVKLVKALFWVKGGLSAAALSSDGPRVVAVFGNLLRVDSDRKKSIIATYQDVKGKRVGMKEEARSSMETEDRKTFPERGGRGNHSRPLSRSELSRWPLKRLPGKSLSCSVAASPPCLFIYLPFENPNSFLTAARRIRAKRSQ</sequence>
<dbReference type="AlphaFoldDB" id="A0ABD0JLR1"/>
<organism evidence="2 3">
    <name type="scientific">Batillaria attramentaria</name>
    <dbReference type="NCBI Taxonomy" id="370345"/>
    <lineage>
        <taxon>Eukaryota</taxon>
        <taxon>Metazoa</taxon>
        <taxon>Spiralia</taxon>
        <taxon>Lophotrochozoa</taxon>
        <taxon>Mollusca</taxon>
        <taxon>Gastropoda</taxon>
        <taxon>Caenogastropoda</taxon>
        <taxon>Sorbeoconcha</taxon>
        <taxon>Cerithioidea</taxon>
        <taxon>Batillariidae</taxon>
        <taxon>Batillaria</taxon>
    </lineage>
</organism>
<keyword evidence="3" id="KW-1185">Reference proteome</keyword>
<gene>
    <name evidence="2" type="ORF">BaRGS_00032813</name>
</gene>
<feature type="region of interest" description="Disordered" evidence="1">
    <location>
        <begin position="91"/>
        <end position="125"/>
    </location>
</feature>
<evidence type="ECO:0000256" key="1">
    <source>
        <dbReference type="SAM" id="MobiDB-lite"/>
    </source>
</evidence>
<feature type="non-terminal residue" evidence="2">
    <location>
        <position position="1"/>
    </location>
</feature>
<accession>A0ABD0JLR1</accession>
<protein>
    <submittedName>
        <fullName evidence="2">Uncharacterized protein</fullName>
    </submittedName>
</protein>
<reference evidence="2 3" key="1">
    <citation type="journal article" date="2023" name="Sci. Data">
        <title>Genome assembly of the Korean intertidal mud-creeper Batillaria attramentaria.</title>
        <authorList>
            <person name="Patra A.K."/>
            <person name="Ho P.T."/>
            <person name="Jun S."/>
            <person name="Lee S.J."/>
            <person name="Kim Y."/>
            <person name="Won Y.J."/>
        </authorList>
    </citation>
    <scope>NUCLEOTIDE SEQUENCE [LARGE SCALE GENOMIC DNA]</scope>
    <source>
        <strain evidence="2">Wonlab-2016</strain>
    </source>
</reference>
<name>A0ABD0JLR1_9CAEN</name>
<feature type="region of interest" description="Disordered" evidence="1">
    <location>
        <begin position="1"/>
        <end position="21"/>
    </location>
</feature>
<proteinExistence type="predicted"/>
<evidence type="ECO:0000313" key="2">
    <source>
        <dbReference type="EMBL" id="KAK7475924.1"/>
    </source>
</evidence>
<comment type="caution">
    <text evidence="2">The sequence shown here is derived from an EMBL/GenBank/DDBJ whole genome shotgun (WGS) entry which is preliminary data.</text>
</comment>
<feature type="non-terminal residue" evidence="2">
    <location>
        <position position="176"/>
    </location>
</feature>
<feature type="compositionally biased region" description="Basic and acidic residues" evidence="1">
    <location>
        <begin position="91"/>
        <end position="114"/>
    </location>
</feature>